<protein>
    <submittedName>
        <fullName evidence="1">Uncharacterized protein</fullName>
    </submittedName>
</protein>
<dbReference type="Proteomes" id="UP000675664">
    <property type="component" value="Unassembled WGS sequence"/>
</dbReference>
<evidence type="ECO:0000313" key="2">
    <source>
        <dbReference type="Proteomes" id="UP000675664"/>
    </source>
</evidence>
<comment type="caution">
    <text evidence="1">The sequence shown here is derived from an EMBL/GenBank/DDBJ whole genome shotgun (WGS) entry which is preliminary data.</text>
</comment>
<proteinExistence type="predicted"/>
<dbReference type="RefSeq" id="WP_227018479.1">
    <property type="nucleotide sequence ID" value="NZ_JAGSND010000006.1"/>
</dbReference>
<accession>A0A8J7W059</accession>
<dbReference type="AlphaFoldDB" id="A0A8J7W059"/>
<sequence>MKSKSPCLDCKNRYPACHSTCEIGKAYSKSLEEERALIRAIRSQERTYNEYKSRRIFETKKKYGIE</sequence>
<keyword evidence="2" id="KW-1185">Reference proteome</keyword>
<evidence type="ECO:0000313" key="1">
    <source>
        <dbReference type="EMBL" id="MBR0598352.1"/>
    </source>
</evidence>
<reference evidence="1" key="1">
    <citation type="submission" date="2021-04" db="EMBL/GenBank/DDBJ databases">
        <title>Sinoanaerobacter chloroacetimidivorans sp. nov., an obligate anaerobic bacterium isolated from anaerobic sludge.</title>
        <authorList>
            <person name="Bao Y."/>
        </authorList>
    </citation>
    <scope>NUCLEOTIDE SEQUENCE</scope>
    <source>
        <strain evidence="1">BAD-6</strain>
    </source>
</reference>
<name>A0A8J7W059_9FIRM</name>
<reference evidence="1" key="2">
    <citation type="submission" date="2021-04" db="EMBL/GenBank/DDBJ databases">
        <authorList>
            <person name="Liu J."/>
        </authorList>
    </citation>
    <scope>NUCLEOTIDE SEQUENCE</scope>
    <source>
        <strain evidence="1">BAD-6</strain>
    </source>
</reference>
<organism evidence="1 2">
    <name type="scientific">Sinanaerobacter chloroacetimidivorans</name>
    <dbReference type="NCBI Taxonomy" id="2818044"/>
    <lineage>
        <taxon>Bacteria</taxon>
        <taxon>Bacillati</taxon>
        <taxon>Bacillota</taxon>
        <taxon>Clostridia</taxon>
        <taxon>Peptostreptococcales</taxon>
        <taxon>Anaerovoracaceae</taxon>
        <taxon>Sinanaerobacter</taxon>
    </lineage>
</organism>
<dbReference type="EMBL" id="JAGSND010000006">
    <property type="protein sequence ID" value="MBR0598352.1"/>
    <property type="molecule type" value="Genomic_DNA"/>
</dbReference>
<gene>
    <name evidence="1" type="ORF">KCX82_10735</name>
</gene>